<evidence type="ECO:0000313" key="3">
    <source>
        <dbReference type="Proteomes" id="UP000264006"/>
    </source>
</evidence>
<feature type="transmembrane region" description="Helical" evidence="1">
    <location>
        <begin position="188"/>
        <end position="210"/>
    </location>
</feature>
<dbReference type="EMBL" id="CP031165">
    <property type="protein sequence ID" value="AXV08115.1"/>
    <property type="molecule type" value="Genomic_DNA"/>
</dbReference>
<keyword evidence="1" id="KW-0472">Membrane</keyword>
<reference evidence="2 3" key="1">
    <citation type="submission" date="2018-09" db="EMBL/GenBank/DDBJ databases">
        <title>Complete genome sequence of Euzebya sp. DY32-46 isolated from seawater of Pacific Ocean.</title>
        <authorList>
            <person name="Xu L."/>
            <person name="Wu Y.-H."/>
            <person name="Xu X.-W."/>
        </authorList>
    </citation>
    <scope>NUCLEOTIDE SEQUENCE [LARGE SCALE GENOMIC DNA]</scope>
    <source>
        <strain evidence="2 3">DY32-46</strain>
    </source>
</reference>
<keyword evidence="3" id="KW-1185">Reference proteome</keyword>
<feature type="transmembrane region" description="Helical" evidence="1">
    <location>
        <begin position="124"/>
        <end position="148"/>
    </location>
</feature>
<gene>
    <name evidence="2" type="ORF">DVS28_a3440</name>
</gene>
<proteinExistence type="predicted"/>
<feature type="transmembrane region" description="Helical" evidence="1">
    <location>
        <begin position="154"/>
        <end position="181"/>
    </location>
</feature>
<sequence>MTPVLGRTLARERRPIIGWVVGVALISLITVASWPTIAQSSADFEALMTNMPAALTAFFGEGIASFSAAAVVGSRLYGTIGMGLFIGYAVSRGARSIAGEEGDGTLELLVTLPVSRTAVAVDKIIAMMLGLAGLVVLELVILVVAMPLADLDFAIGHVLAASTGLYLLSAVFGGLAFAVGAATGSRGAAVGIAGGLAGGLFLLTGFASLVDWLEPLSAVSPFSAYDGTVVLAEGLGWATPMVFAVVALLLMAAGVVVFDRRDLS</sequence>
<keyword evidence="1" id="KW-0812">Transmembrane</keyword>
<evidence type="ECO:0000256" key="1">
    <source>
        <dbReference type="SAM" id="Phobius"/>
    </source>
</evidence>
<keyword evidence="1" id="KW-1133">Transmembrane helix</keyword>
<dbReference type="OrthoDB" id="3686802at2"/>
<protein>
    <submittedName>
        <fullName evidence="2">ABC transporter membrane protein</fullName>
    </submittedName>
</protein>
<dbReference type="PANTHER" id="PTHR37305:SF1">
    <property type="entry name" value="MEMBRANE PROTEIN"/>
    <property type="match status" value="1"/>
</dbReference>
<organism evidence="2 3">
    <name type="scientific">Euzebya pacifica</name>
    <dbReference type="NCBI Taxonomy" id="1608957"/>
    <lineage>
        <taxon>Bacteria</taxon>
        <taxon>Bacillati</taxon>
        <taxon>Actinomycetota</taxon>
        <taxon>Nitriliruptoria</taxon>
        <taxon>Euzebyales</taxon>
    </lineage>
</organism>
<dbReference type="AlphaFoldDB" id="A0A346Y0W8"/>
<accession>A0A346Y0W8</accession>
<dbReference type="KEGG" id="euz:DVS28_a3440"/>
<dbReference type="Proteomes" id="UP000264006">
    <property type="component" value="Chromosome"/>
</dbReference>
<dbReference type="GO" id="GO:0140359">
    <property type="term" value="F:ABC-type transporter activity"/>
    <property type="evidence" value="ECO:0007669"/>
    <property type="project" value="InterPro"/>
</dbReference>
<evidence type="ECO:0000313" key="2">
    <source>
        <dbReference type="EMBL" id="AXV08115.1"/>
    </source>
</evidence>
<feature type="transmembrane region" description="Helical" evidence="1">
    <location>
        <begin position="16"/>
        <end position="37"/>
    </location>
</feature>
<dbReference type="Pfam" id="PF12679">
    <property type="entry name" value="ABC2_membrane_2"/>
    <property type="match status" value="1"/>
</dbReference>
<dbReference type="PANTHER" id="PTHR37305">
    <property type="entry name" value="INTEGRAL MEMBRANE PROTEIN-RELATED"/>
    <property type="match status" value="1"/>
</dbReference>
<name>A0A346Y0W8_9ACTN</name>
<feature type="transmembrane region" description="Helical" evidence="1">
    <location>
        <begin position="57"/>
        <end position="77"/>
    </location>
</feature>
<dbReference type="RefSeq" id="WP_114592504.1">
    <property type="nucleotide sequence ID" value="NZ_CP031165.1"/>
</dbReference>
<feature type="transmembrane region" description="Helical" evidence="1">
    <location>
        <begin position="237"/>
        <end position="258"/>
    </location>
</feature>
<dbReference type="GO" id="GO:0005886">
    <property type="term" value="C:plasma membrane"/>
    <property type="evidence" value="ECO:0007669"/>
    <property type="project" value="UniProtKB-SubCell"/>
</dbReference>